<dbReference type="Pfam" id="PF00107">
    <property type="entry name" value="ADH_zinc_N"/>
    <property type="match status" value="1"/>
</dbReference>
<dbReference type="Gene3D" id="3.90.180.10">
    <property type="entry name" value="Medium-chain alcohol dehydrogenases, catalytic domain"/>
    <property type="match status" value="1"/>
</dbReference>
<dbReference type="Pfam" id="PF08240">
    <property type="entry name" value="ADH_N"/>
    <property type="match status" value="1"/>
</dbReference>
<dbReference type="InterPro" id="IPR013149">
    <property type="entry name" value="ADH-like_C"/>
</dbReference>
<evidence type="ECO:0000256" key="1">
    <source>
        <dbReference type="ARBA" id="ARBA00022857"/>
    </source>
</evidence>
<proteinExistence type="predicted"/>
<dbReference type="Proteomes" id="UP000334340">
    <property type="component" value="Unassembled WGS sequence"/>
</dbReference>
<reference evidence="4 5" key="1">
    <citation type="submission" date="2019-07" db="EMBL/GenBank/DDBJ databases">
        <authorList>
            <person name="Cremers G."/>
        </authorList>
    </citation>
    <scope>NUCLEOTIDE SEQUENCE [LARGE SCALE GENOMIC DNA]</scope>
</reference>
<organism evidence="4 5">
    <name type="scientific">Candidatus Methylomirabilis lanthanidiphila</name>
    <dbReference type="NCBI Taxonomy" id="2211376"/>
    <lineage>
        <taxon>Bacteria</taxon>
        <taxon>Candidatus Methylomirabilota</taxon>
        <taxon>Candidatus Methylomirabilia</taxon>
        <taxon>Candidatus Methylomirabilales</taxon>
        <taxon>Candidatus Methylomirabilaceae</taxon>
        <taxon>Candidatus Methylomirabilis</taxon>
    </lineage>
</organism>
<evidence type="ECO:0000259" key="3">
    <source>
        <dbReference type="SMART" id="SM00829"/>
    </source>
</evidence>
<name>A0A564ZLU6_9BACT</name>
<dbReference type="InterPro" id="IPR047618">
    <property type="entry name" value="QOR-like"/>
</dbReference>
<keyword evidence="2 4" id="KW-0560">Oxidoreductase</keyword>
<dbReference type="CDD" id="cd05286">
    <property type="entry name" value="QOR2"/>
    <property type="match status" value="1"/>
</dbReference>
<evidence type="ECO:0000313" key="5">
    <source>
        <dbReference type="Proteomes" id="UP000334340"/>
    </source>
</evidence>
<accession>A0A564ZLU6</accession>
<dbReference type="Gene3D" id="3.40.50.720">
    <property type="entry name" value="NAD(P)-binding Rossmann-like Domain"/>
    <property type="match status" value="1"/>
</dbReference>
<dbReference type="GO" id="GO:0070402">
    <property type="term" value="F:NADPH binding"/>
    <property type="evidence" value="ECO:0007669"/>
    <property type="project" value="TreeGrafter"/>
</dbReference>
<dbReference type="GO" id="GO:0005829">
    <property type="term" value="C:cytosol"/>
    <property type="evidence" value="ECO:0007669"/>
    <property type="project" value="TreeGrafter"/>
</dbReference>
<dbReference type="PROSITE" id="PS01162">
    <property type="entry name" value="QOR_ZETA_CRYSTAL"/>
    <property type="match status" value="1"/>
</dbReference>
<dbReference type="InterPro" id="IPR002364">
    <property type="entry name" value="Quin_OxRdtase/zeta-crystal_CS"/>
</dbReference>
<dbReference type="InterPro" id="IPR020843">
    <property type="entry name" value="ER"/>
</dbReference>
<dbReference type="PANTHER" id="PTHR48106">
    <property type="entry name" value="QUINONE OXIDOREDUCTASE PIG3-RELATED"/>
    <property type="match status" value="1"/>
</dbReference>
<keyword evidence="1" id="KW-0521">NADP</keyword>
<dbReference type="SUPFAM" id="SSF51735">
    <property type="entry name" value="NAD(P)-binding Rossmann-fold domains"/>
    <property type="match status" value="1"/>
</dbReference>
<protein>
    <submittedName>
        <fullName evidence="4">Quinone oxidoreductase</fullName>
        <ecNumber evidence="4">1.6.5.5</ecNumber>
    </submittedName>
</protein>
<dbReference type="SUPFAM" id="SSF50129">
    <property type="entry name" value="GroES-like"/>
    <property type="match status" value="1"/>
</dbReference>
<dbReference type="InterPro" id="IPR013154">
    <property type="entry name" value="ADH-like_N"/>
</dbReference>
<dbReference type="AlphaFoldDB" id="A0A564ZLU6"/>
<dbReference type="GO" id="GO:0008270">
    <property type="term" value="F:zinc ion binding"/>
    <property type="evidence" value="ECO:0007669"/>
    <property type="project" value="InterPro"/>
</dbReference>
<feature type="domain" description="Enoyl reductase (ER)" evidence="3">
    <location>
        <begin position="10"/>
        <end position="320"/>
    </location>
</feature>
<evidence type="ECO:0000313" key="4">
    <source>
        <dbReference type="EMBL" id="VUZ86066.1"/>
    </source>
</evidence>
<dbReference type="EMBL" id="CABIKM010000043">
    <property type="protein sequence ID" value="VUZ86066.1"/>
    <property type="molecule type" value="Genomic_DNA"/>
</dbReference>
<gene>
    <name evidence="4" type="ORF">MELA_02460</name>
</gene>
<dbReference type="SMART" id="SM00829">
    <property type="entry name" value="PKS_ER"/>
    <property type="match status" value="1"/>
</dbReference>
<dbReference type="GO" id="GO:0035925">
    <property type="term" value="F:mRNA 3'-UTR AU-rich region binding"/>
    <property type="evidence" value="ECO:0007669"/>
    <property type="project" value="TreeGrafter"/>
</dbReference>
<dbReference type="FunFam" id="3.40.50.720:FF:000053">
    <property type="entry name" value="Quinone oxidoreductase 1"/>
    <property type="match status" value="1"/>
</dbReference>
<dbReference type="PANTHER" id="PTHR48106:SF13">
    <property type="entry name" value="QUINONE OXIDOREDUCTASE-RELATED"/>
    <property type="match status" value="1"/>
</dbReference>
<dbReference type="GO" id="GO:0003960">
    <property type="term" value="F:quinone reductase (NADPH) activity"/>
    <property type="evidence" value="ECO:0007669"/>
    <property type="project" value="UniProtKB-EC"/>
</dbReference>
<keyword evidence="5" id="KW-1185">Reference proteome</keyword>
<sequence>MRAIRVHEYGGPDVLRYEEVARPEPGAGEARVKIDAVGINYIDIYQRKGQYPDPLPVIPGREAAGVVDAVGPDVSDLAVGTRVVYAMHVGSYAEYAVVPARRLVPIPAAIDARVAAAVMLQGLTAHYLTHSTYPLQPGDSALVHAAAGGVGLLLVQMAKRRGARVIGTVSTEEKASLAKEAGADEVILYTRADFEAETRRLTDGKGVHVVYDSVGQTTFDKSLNCLKPRGYMVLYGQASGPVPPFNPQLLSTKGSVFLTRPNLMHYTLDRAELLRRAGDLFDWINAATLTVRIDAAFPLAEAPLAHRRLEERKSIGKLLLIP</sequence>
<dbReference type="EC" id="1.6.5.5" evidence="4"/>
<dbReference type="InterPro" id="IPR011032">
    <property type="entry name" value="GroES-like_sf"/>
</dbReference>
<evidence type="ECO:0000256" key="2">
    <source>
        <dbReference type="ARBA" id="ARBA00023002"/>
    </source>
</evidence>
<dbReference type="InterPro" id="IPR036291">
    <property type="entry name" value="NAD(P)-bd_dom_sf"/>
</dbReference>